<accession>A0A9Q4DJ10</accession>
<comment type="caution">
    <text evidence="3">The sequence shown here is derived from an EMBL/GenBank/DDBJ whole genome shotgun (WGS) entry which is preliminary data.</text>
</comment>
<keyword evidence="2" id="KW-0812">Transmembrane</keyword>
<keyword evidence="2" id="KW-0472">Membrane</keyword>
<dbReference type="Proteomes" id="UP001077788">
    <property type="component" value="Unassembled WGS sequence"/>
</dbReference>
<name>A0A9Q4DJ10_ACTPL</name>
<sequence>MKELSVKDYELVLGGAPLVWAGAGVAAYVGSKMYSGEEITALGLVSSAVGGGVGGATTHVGRIGWASPITSSFLGGATEGLINSSFGGASNSSFGGTNDSSSKSTDESGSDYGDVTDYQY</sequence>
<feature type="transmembrane region" description="Helical" evidence="2">
    <location>
        <begin position="12"/>
        <end position="30"/>
    </location>
</feature>
<dbReference type="RefSeq" id="WP_237593895.1">
    <property type="nucleotide sequence ID" value="NZ_CP031861.1"/>
</dbReference>
<evidence type="ECO:0000256" key="1">
    <source>
        <dbReference type="SAM" id="MobiDB-lite"/>
    </source>
</evidence>
<feature type="region of interest" description="Disordered" evidence="1">
    <location>
        <begin position="92"/>
        <end position="120"/>
    </location>
</feature>
<evidence type="ECO:0000313" key="4">
    <source>
        <dbReference type="Proteomes" id="UP001077788"/>
    </source>
</evidence>
<proteinExistence type="predicted"/>
<feature type="compositionally biased region" description="Low complexity" evidence="1">
    <location>
        <begin position="92"/>
        <end position="103"/>
    </location>
</feature>
<keyword evidence="2" id="KW-1133">Transmembrane helix</keyword>
<reference evidence="3" key="1">
    <citation type="journal article" date="2021" name="Vet Sci">
        <title>O-Serogroups and Pathovirotypes of Escherichia coli Isolated from Post-Weaning Piglets Showing Diarrhoea and/or Oedema in South Korea.</title>
        <authorList>
            <person name="Byun J.W."/>
            <person name="Moon B.Y."/>
            <person name="Do K.H."/>
            <person name="Lee K."/>
            <person name="Lee H.Y."/>
            <person name="Kim W.I."/>
            <person name="So B."/>
            <person name="Lee W.K."/>
        </authorList>
    </citation>
    <scope>NUCLEOTIDE SEQUENCE</scope>
    <source>
        <strain evidence="3">84/14</strain>
    </source>
</reference>
<gene>
    <name evidence="3" type="ORF">OYG11_09425</name>
</gene>
<dbReference type="EMBL" id="JAPQFC010000001">
    <property type="protein sequence ID" value="MCY6524424.1"/>
    <property type="molecule type" value="Genomic_DNA"/>
</dbReference>
<protein>
    <submittedName>
        <fullName evidence="3">Uncharacterized protein</fullName>
    </submittedName>
</protein>
<evidence type="ECO:0000313" key="3">
    <source>
        <dbReference type="EMBL" id="MCY6524424.1"/>
    </source>
</evidence>
<organism evidence="3 4">
    <name type="scientific">Actinobacillus pleuropneumoniae</name>
    <name type="common">Haemophilus pleuropneumoniae</name>
    <dbReference type="NCBI Taxonomy" id="715"/>
    <lineage>
        <taxon>Bacteria</taxon>
        <taxon>Pseudomonadati</taxon>
        <taxon>Pseudomonadota</taxon>
        <taxon>Gammaproteobacteria</taxon>
        <taxon>Pasteurellales</taxon>
        <taxon>Pasteurellaceae</taxon>
        <taxon>Actinobacillus</taxon>
    </lineage>
</organism>
<dbReference type="AlphaFoldDB" id="A0A9Q4DJ10"/>
<reference evidence="3" key="2">
    <citation type="submission" date="2022-12" db="EMBL/GenBank/DDBJ databases">
        <authorList>
            <person name="Kardos G."/>
            <person name="Sarkozi R."/>
            <person name="Laczko L."/>
            <person name="Marton S."/>
            <person name="Makrai L."/>
            <person name="Banyai K."/>
            <person name="Fodor L."/>
        </authorList>
    </citation>
    <scope>NUCLEOTIDE SEQUENCE</scope>
    <source>
        <strain evidence="3">84/14</strain>
    </source>
</reference>
<evidence type="ECO:0000256" key="2">
    <source>
        <dbReference type="SAM" id="Phobius"/>
    </source>
</evidence>